<name>A0ABW3KNQ6_9FLAO</name>
<evidence type="ECO:0000313" key="1">
    <source>
        <dbReference type="EMBL" id="MFD1014463.1"/>
    </source>
</evidence>
<keyword evidence="2" id="KW-1185">Reference proteome</keyword>
<dbReference type="EMBL" id="JBHTKM010000001">
    <property type="protein sequence ID" value="MFD1014463.1"/>
    <property type="molecule type" value="Genomic_DNA"/>
</dbReference>
<organism evidence="1 2">
    <name type="scientific">Winogradskyella rapida</name>
    <dbReference type="NCBI Taxonomy" id="549701"/>
    <lineage>
        <taxon>Bacteria</taxon>
        <taxon>Pseudomonadati</taxon>
        <taxon>Bacteroidota</taxon>
        <taxon>Flavobacteriia</taxon>
        <taxon>Flavobacteriales</taxon>
        <taxon>Flavobacteriaceae</taxon>
        <taxon>Winogradskyella</taxon>
    </lineage>
</organism>
<accession>A0ABW3KNQ6</accession>
<dbReference type="Proteomes" id="UP001597086">
    <property type="component" value="Unassembled WGS sequence"/>
</dbReference>
<comment type="caution">
    <text evidence="1">The sequence shown here is derived from an EMBL/GenBank/DDBJ whole genome shotgun (WGS) entry which is preliminary data.</text>
</comment>
<protein>
    <submittedName>
        <fullName evidence="1">Uncharacterized protein</fullName>
    </submittedName>
</protein>
<reference evidence="2" key="1">
    <citation type="journal article" date="2019" name="Int. J. Syst. Evol. Microbiol.">
        <title>The Global Catalogue of Microorganisms (GCM) 10K type strain sequencing project: providing services to taxonomists for standard genome sequencing and annotation.</title>
        <authorList>
            <consortium name="The Broad Institute Genomics Platform"/>
            <consortium name="The Broad Institute Genome Sequencing Center for Infectious Disease"/>
            <person name="Wu L."/>
            <person name="Ma J."/>
        </authorList>
    </citation>
    <scope>NUCLEOTIDE SEQUENCE [LARGE SCALE GENOMIC DNA]</scope>
    <source>
        <strain evidence="2">CCUG 56098</strain>
    </source>
</reference>
<sequence>MLTSSEYPNLNLVYPKPRKAYTKVNREVISDLVLSFLAGLLATADLRRHGITISYPSTSHPFYTSSFM</sequence>
<proteinExistence type="predicted"/>
<dbReference type="RefSeq" id="WP_386113214.1">
    <property type="nucleotide sequence ID" value="NZ_JBHTKM010000001.1"/>
</dbReference>
<gene>
    <name evidence="1" type="ORF">ACFQ13_00905</name>
</gene>
<evidence type="ECO:0000313" key="2">
    <source>
        <dbReference type="Proteomes" id="UP001597086"/>
    </source>
</evidence>